<comment type="caution">
    <text evidence="2">The sequence shown here is derived from an EMBL/GenBank/DDBJ whole genome shotgun (WGS) entry which is preliminary data.</text>
</comment>
<organism evidence="2 3">
    <name type="scientific">Methylobacterium marchantiae</name>
    <dbReference type="NCBI Taxonomy" id="600331"/>
    <lineage>
        <taxon>Bacteria</taxon>
        <taxon>Pseudomonadati</taxon>
        <taxon>Pseudomonadota</taxon>
        <taxon>Alphaproteobacteria</taxon>
        <taxon>Hyphomicrobiales</taxon>
        <taxon>Methylobacteriaceae</taxon>
        <taxon>Methylobacterium</taxon>
    </lineage>
</organism>
<sequence length="98" mass="10735">MTPIVHRQTVHRTLTPFPTGPLAKVSTALRRLLAQIASGLSRQAINRRVVRKLAVMSDRELKDIGLVRQDVEDAGSGVGDASLLLLARRDERRGARAS</sequence>
<feature type="domain" description="YjiS-like" evidence="1">
    <location>
        <begin position="39"/>
        <end position="72"/>
    </location>
</feature>
<accession>A0ABW3X129</accession>
<name>A0ABW3X129_9HYPH</name>
<gene>
    <name evidence="2" type="ORF">ACFQ4G_16635</name>
</gene>
<protein>
    <submittedName>
        <fullName evidence="2">DUF1127 domain-containing protein</fullName>
    </submittedName>
</protein>
<proteinExistence type="predicted"/>
<dbReference type="InterPro" id="IPR009506">
    <property type="entry name" value="YjiS-like"/>
</dbReference>
<dbReference type="Proteomes" id="UP001597176">
    <property type="component" value="Unassembled WGS sequence"/>
</dbReference>
<dbReference type="RefSeq" id="WP_238209021.1">
    <property type="nucleotide sequence ID" value="NZ_JBHTND010000025.1"/>
</dbReference>
<dbReference type="Pfam" id="PF06568">
    <property type="entry name" value="YjiS-like"/>
    <property type="match status" value="1"/>
</dbReference>
<keyword evidence="3" id="KW-1185">Reference proteome</keyword>
<reference evidence="3" key="1">
    <citation type="journal article" date="2019" name="Int. J. Syst. Evol. Microbiol.">
        <title>The Global Catalogue of Microorganisms (GCM) 10K type strain sequencing project: providing services to taxonomists for standard genome sequencing and annotation.</title>
        <authorList>
            <consortium name="The Broad Institute Genomics Platform"/>
            <consortium name="The Broad Institute Genome Sequencing Center for Infectious Disease"/>
            <person name="Wu L."/>
            <person name="Ma J."/>
        </authorList>
    </citation>
    <scope>NUCLEOTIDE SEQUENCE [LARGE SCALE GENOMIC DNA]</scope>
    <source>
        <strain evidence="3">CCUG 56108</strain>
    </source>
</reference>
<evidence type="ECO:0000313" key="3">
    <source>
        <dbReference type="Proteomes" id="UP001597176"/>
    </source>
</evidence>
<evidence type="ECO:0000259" key="1">
    <source>
        <dbReference type="Pfam" id="PF06568"/>
    </source>
</evidence>
<dbReference type="EMBL" id="JBHTND010000025">
    <property type="protein sequence ID" value="MFD1303201.1"/>
    <property type="molecule type" value="Genomic_DNA"/>
</dbReference>
<evidence type="ECO:0000313" key="2">
    <source>
        <dbReference type="EMBL" id="MFD1303201.1"/>
    </source>
</evidence>